<organism evidence="8 9">
    <name type="scientific">Candidatus Nomurabacteria bacterium GW2011_GWF1_31_48</name>
    <dbReference type="NCBI Taxonomy" id="1618767"/>
    <lineage>
        <taxon>Bacteria</taxon>
        <taxon>Candidatus Nomuraibacteriota</taxon>
    </lineage>
</organism>
<comment type="caution">
    <text evidence="8">The sequence shown here is derived from an EMBL/GenBank/DDBJ whole genome shotgun (WGS) entry which is preliminary data.</text>
</comment>
<dbReference type="PATRIC" id="fig|1618767.3.peg.379"/>
<dbReference type="InterPro" id="IPR023798">
    <property type="entry name" value="Ribosomal_uS7_dom"/>
</dbReference>
<keyword evidence="3 6" id="KW-0694">RNA-binding</keyword>
<dbReference type="InterPro" id="IPR005717">
    <property type="entry name" value="Ribosomal_uS7_bac/org-type"/>
</dbReference>
<dbReference type="GO" id="GO:0003735">
    <property type="term" value="F:structural constituent of ribosome"/>
    <property type="evidence" value="ECO:0007669"/>
    <property type="project" value="InterPro"/>
</dbReference>
<dbReference type="NCBIfam" id="TIGR01029">
    <property type="entry name" value="rpsG_bact"/>
    <property type="match status" value="1"/>
</dbReference>
<comment type="subunit">
    <text evidence="6">Part of the 30S ribosomal subunit. Contacts proteins S9 and S11.</text>
</comment>
<dbReference type="InterPro" id="IPR036823">
    <property type="entry name" value="Ribosomal_uS7_dom_sf"/>
</dbReference>
<evidence type="ECO:0000256" key="6">
    <source>
        <dbReference type="HAMAP-Rule" id="MF_00480"/>
    </source>
</evidence>
<dbReference type="AlphaFoldDB" id="A0A0G0BGY2"/>
<keyword evidence="6" id="KW-0820">tRNA-binding</keyword>
<sequence length="156" mass="17959">MRGKVNNRNIVNPDFIYNSQKLEKFINYVMWSGKKETSRKIVYKAFDIIKEKTGNPNPLEIFDLAMKNAGPMTEVRSKRIGGANYQVPREVRPERRLALAMRWIRDAARKTKGRPMHLKLADELIAASKNEGAAIKKKDDTHKMAEANKAFAHFAW</sequence>
<gene>
    <name evidence="6" type="primary">rpsG</name>
    <name evidence="8" type="ORF">UR19_C0003G0138</name>
</gene>
<dbReference type="PIRSF" id="PIRSF002122">
    <property type="entry name" value="RPS7p_RPS7a_RPS5e_RPS7o"/>
    <property type="match status" value="1"/>
</dbReference>
<dbReference type="EMBL" id="LBOG01000003">
    <property type="protein sequence ID" value="KKP30302.1"/>
    <property type="molecule type" value="Genomic_DNA"/>
</dbReference>
<dbReference type="GO" id="GO:0019843">
    <property type="term" value="F:rRNA binding"/>
    <property type="evidence" value="ECO:0007669"/>
    <property type="project" value="UniProtKB-UniRule"/>
</dbReference>
<evidence type="ECO:0000313" key="8">
    <source>
        <dbReference type="EMBL" id="KKP30302.1"/>
    </source>
</evidence>
<dbReference type="Proteomes" id="UP000034934">
    <property type="component" value="Unassembled WGS sequence"/>
</dbReference>
<dbReference type="Gene3D" id="1.10.455.10">
    <property type="entry name" value="Ribosomal protein S7 domain"/>
    <property type="match status" value="1"/>
</dbReference>
<reference evidence="8 9" key="1">
    <citation type="journal article" date="2015" name="Nature">
        <title>rRNA introns, odd ribosomes, and small enigmatic genomes across a large radiation of phyla.</title>
        <authorList>
            <person name="Brown C.T."/>
            <person name="Hug L.A."/>
            <person name="Thomas B.C."/>
            <person name="Sharon I."/>
            <person name="Castelle C.J."/>
            <person name="Singh A."/>
            <person name="Wilkins M.J."/>
            <person name="Williams K.H."/>
            <person name="Banfield J.F."/>
        </authorList>
    </citation>
    <scope>NUCLEOTIDE SEQUENCE [LARGE SCALE GENOMIC DNA]</scope>
</reference>
<dbReference type="FunFam" id="1.10.455.10:FF:000001">
    <property type="entry name" value="30S ribosomal protein S7"/>
    <property type="match status" value="1"/>
</dbReference>
<dbReference type="GO" id="GO:0015935">
    <property type="term" value="C:small ribosomal subunit"/>
    <property type="evidence" value="ECO:0007669"/>
    <property type="project" value="InterPro"/>
</dbReference>
<feature type="domain" description="Small ribosomal subunit protein uS7" evidence="7">
    <location>
        <begin position="4"/>
        <end position="149"/>
    </location>
</feature>
<comment type="similarity">
    <text evidence="1 6">Belongs to the universal ribosomal protein uS7 family.</text>
</comment>
<accession>A0A0G0BGY2</accession>
<dbReference type="GO" id="GO:0006412">
    <property type="term" value="P:translation"/>
    <property type="evidence" value="ECO:0007669"/>
    <property type="project" value="UniProtKB-UniRule"/>
</dbReference>
<dbReference type="PANTHER" id="PTHR11205">
    <property type="entry name" value="RIBOSOMAL PROTEIN S7"/>
    <property type="match status" value="1"/>
</dbReference>
<dbReference type="Pfam" id="PF00177">
    <property type="entry name" value="Ribosomal_S7"/>
    <property type="match status" value="1"/>
</dbReference>
<keyword evidence="4 6" id="KW-0689">Ribosomal protein</keyword>
<protein>
    <recommendedName>
        <fullName evidence="6">Small ribosomal subunit protein uS7</fullName>
    </recommendedName>
</protein>
<evidence type="ECO:0000256" key="3">
    <source>
        <dbReference type="ARBA" id="ARBA00022884"/>
    </source>
</evidence>
<evidence type="ECO:0000256" key="4">
    <source>
        <dbReference type="ARBA" id="ARBA00022980"/>
    </source>
</evidence>
<dbReference type="CDD" id="cd14869">
    <property type="entry name" value="uS7_Bacteria"/>
    <property type="match status" value="1"/>
</dbReference>
<comment type="function">
    <text evidence="6">One of the primary rRNA binding proteins, it binds directly to 16S rRNA where it nucleates assembly of the head domain of the 30S subunit. Is located at the subunit interface close to the decoding center, probably blocks exit of the E-site tRNA.</text>
</comment>
<proteinExistence type="inferred from homology"/>
<keyword evidence="2 6" id="KW-0699">rRNA-binding</keyword>
<evidence type="ECO:0000256" key="5">
    <source>
        <dbReference type="ARBA" id="ARBA00023274"/>
    </source>
</evidence>
<name>A0A0G0BGY2_9BACT</name>
<dbReference type="SUPFAM" id="SSF47973">
    <property type="entry name" value="Ribosomal protein S7"/>
    <property type="match status" value="1"/>
</dbReference>
<evidence type="ECO:0000259" key="7">
    <source>
        <dbReference type="Pfam" id="PF00177"/>
    </source>
</evidence>
<dbReference type="HAMAP" id="MF_00480_B">
    <property type="entry name" value="Ribosomal_uS7_B"/>
    <property type="match status" value="1"/>
</dbReference>
<keyword evidence="5 6" id="KW-0687">Ribonucleoprotein</keyword>
<dbReference type="InterPro" id="IPR000235">
    <property type="entry name" value="Ribosomal_uS7"/>
</dbReference>
<evidence type="ECO:0000256" key="1">
    <source>
        <dbReference type="ARBA" id="ARBA00007151"/>
    </source>
</evidence>
<evidence type="ECO:0000313" key="9">
    <source>
        <dbReference type="Proteomes" id="UP000034934"/>
    </source>
</evidence>
<evidence type="ECO:0000256" key="2">
    <source>
        <dbReference type="ARBA" id="ARBA00022730"/>
    </source>
</evidence>
<dbReference type="GO" id="GO:0000049">
    <property type="term" value="F:tRNA binding"/>
    <property type="evidence" value="ECO:0007669"/>
    <property type="project" value="UniProtKB-UniRule"/>
</dbReference>